<feature type="transmembrane region" description="Helical" evidence="2">
    <location>
        <begin position="79"/>
        <end position="97"/>
    </location>
</feature>
<keyword evidence="2" id="KW-0472">Membrane</keyword>
<feature type="region of interest" description="Disordered" evidence="1">
    <location>
        <begin position="149"/>
        <end position="336"/>
    </location>
</feature>
<proteinExistence type="predicted"/>
<organism evidence="4 5">
    <name type="scientific">Gordonia phthalatica</name>
    <dbReference type="NCBI Taxonomy" id="1136941"/>
    <lineage>
        <taxon>Bacteria</taxon>
        <taxon>Bacillati</taxon>
        <taxon>Actinomycetota</taxon>
        <taxon>Actinomycetes</taxon>
        <taxon>Mycobacteriales</taxon>
        <taxon>Gordoniaceae</taxon>
        <taxon>Gordonia</taxon>
    </lineage>
</organism>
<dbReference type="EMBL" id="CP011853">
    <property type="protein sequence ID" value="ALG86920.1"/>
    <property type="molecule type" value="Genomic_DNA"/>
</dbReference>
<evidence type="ECO:0000259" key="3">
    <source>
        <dbReference type="Pfam" id="PF20177"/>
    </source>
</evidence>
<dbReference type="STRING" id="1136941.ACH46_14475"/>
<dbReference type="InterPro" id="IPR046672">
    <property type="entry name" value="DUF6542"/>
</dbReference>
<dbReference type="AlphaFoldDB" id="A0A0N9N885"/>
<dbReference type="KEGG" id="goq:ACH46_14475"/>
<gene>
    <name evidence="4" type="ORF">ACH46_14475</name>
</gene>
<keyword evidence="2" id="KW-0812">Transmembrane</keyword>
<feature type="compositionally biased region" description="Basic and acidic residues" evidence="1">
    <location>
        <begin position="215"/>
        <end position="231"/>
    </location>
</feature>
<dbReference type="Pfam" id="PF20177">
    <property type="entry name" value="DUF6542"/>
    <property type="match status" value="1"/>
</dbReference>
<feature type="compositionally biased region" description="Low complexity" evidence="1">
    <location>
        <begin position="186"/>
        <end position="207"/>
    </location>
</feature>
<keyword evidence="5" id="KW-1185">Reference proteome</keyword>
<sequence length="336" mass="35378">MLAGPAAPANERSVLPALKGLPWWGAVLVAVGATTIGALIDTDSGSSLGRWFKLFYLGGCLLAALAVRQRALFTAAAQPPLVAFIVGVTVLYTANSGNGSLGVRELILKVILPTAYSFPWILLTFLMTLAVVVARWFLVRPKGQALFGKATGRKPAAKAKTASGRSRTRPDAPKPASKSAVKKAAPKTAGAKASRTRQAAAENATARPAKKAARPRTDDARSARVRTDKPQRTARPAANREGRPAARPAARASEGETVRTARPAARSSQRGDERPARPQKRPAPVPRPAPANAAESSRRAAPQTIPARDPRVPRKTAGQLRDTGAIEDLTAGADER</sequence>
<protein>
    <recommendedName>
        <fullName evidence="3">DUF6542 domain-containing protein</fullName>
    </recommendedName>
</protein>
<feature type="domain" description="DUF6542" evidence="3">
    <location>
        <begin position="20"/>
        <end position="140"/>
    </location>
</feature>
<keyword evidence="2" id="KW-1133">Transmembrane helix</keyword>
<accession>A0A0N9N885</accession>
<evidence type="ECO:0000313" key="4">
    <source>
        <dbReference type="EMBL" id="ALG86920.1"/>
    </source>
</evidence>
<feature type="transmembrane region" description="Helical" evidence="2">
    <location>
        <begin position="51"/>
        <end position="67"/>
    </location>
</feature>
<evidence type="ECO:0000256" key="2">
    <source>
        <dbReference type="SAM" id="Phobius"/>
    </source>
</evidence>
<feature type="transmembrane region" description="Helical" evidence="2">
    <location>
        <begin position="21"/>
        <end position="39"/>
    </location>
</feature>
<feature type="transmembrane region" description="Helical" evidence="2">
    <location>
        <begin position="117"/>
        <end position="138"/>
    </location>
</feature>
<dbReference type="PATRIC" id="fig|1136941.3.peg.2958"/>
<reference evidence="4 5" key="2">
    <citation type="journal article" date="2017" name="Int. J. Syst. Evol. Microbiol.">
        <title>Gordonia phthalatica sp. nov., a di-n-butyl phthalate-degrading bacterium isolated from activated sludge.</title>
        <authorList>
            <person name="Jin D."/>
            <person name="Kong X."/>
            <person name="Jia M."/>
            <person name="Yu X."/>
            <person name="Wang X."/>
            <person name="Zhuang X."/>
            <person name="Deng Y."/>
            <person name="Bai Z."/>
        </authorList>
    </citation>
    <scope>NUCLEOTIDE SEQUENCE [LARGE SCALE GENOMIC DNA]</scope>
    <source>
        <strain evidence="4 5">QH-11</strain>
    </source>
</reference>
<name>A0A0N9N885_9ACTN</name>
<reference evidence="5" key="1">
    <citation type="submission" date="2015-06" db="EMBL/GenBank/DDBJ databases">
        <title>Complete genome sequence and metabolic analysis of phthalate degradation pathway in Gordonia sp. QH-11.</title>
        <authorList>
            <person name="Jin D."/>
            <person name="Kong X."/>
            <person name="Bai Z."/>
        </authorList>
    </citation>
    <scope>NUCLEOTIDE SEQUENCE [LARGE SCALE GENOMIC DNA]</scope>
    <source>
        <strain evidence="5">QH-11</strain>
    </source>
</reference>
<dbReference type="Proteomes" id="UP000063789">
    <property type="component" value="Chromosome"/>
</dbReference>
<evidence type="ECO:0000313" key="5">
    <source>
        <dbReference type="Proteomes" id="UP000063789"/>
    </source>
</evidence>
<evidence type="ECO:0000256" key="1">
    <source>
        <dbReference type="SAM" id="MobiDB-lite"/>
    </source>
</evidence>